<dbReference type="Proteomes" id="UP000663760">
    <property type="component" value="Chromosome 12"/>
</dbReference>
<dbReference type="PANTHER" id="PTHR47926">
    <property type="entry name" value="PENTATRICOPEPTIDE REPEAT-CONTAINING PROTEIN"/>
    <property type="match status" value="1"/>
</dbReference>
<dbReference type="FunFam" id="1.25.40.10:FF:000090">
    <property type="entry name" value="Pentatricopeptide repeat-containing protein, chloroplastic"/>
    <property type="match status" value="1"/>
</dbReference>
<dbReference type="GO" id="GO:0009451">
    <property type="term" value="P:RNA modification"/>
    <property type="evidence" value="ECO:0007669"/>
    <property type="project" value="InterPro"/>
</dbReference>
<dbReference type="Gene3D" id="1.25.40.10">
    <property type="entry name" value="Tetratricopeptide repeat domain"/>
    <property type="match status" value="7"/>
</dbReference>
<dbReference type="NCBIfam" id="TIGR00756">
    <property type="entry name" value="PPR"/>
    <property type="match status" value="7"/>
</dbReference>
<feature type="region of interest" description="Disordered" evidence="3">
    <location>
        <begin position="1"/>
        <end position="30"/>
    </location>
</feature>
<proteinExistence type="predicted"/>
<dbReference type="InterPro" id="IPR011990">
    <property type="entry name" value="TPR-like_helical_dom_sf"/>
</dbReference>
<feature type="compositionally biased region" description="Pro residues" evidence="3">
    <location>
        <begin position="14"/>
        <end position="30"/>
    </location>
</feature>
<dbReference type="AlphaFoldDB" id="A0A7I8LA43"/>
<dbReference type="InterPro" id="IPR002885">
    <property type="entry name" value="PPR_rpt"/>
</dbReference>
<dbReference type="OrthoDB" id="1880841at2759"/>
<feature type="repeat" description="PPR" evidence="2">
    <location>
        <begin position="741"/>
        <end position="775"/>
    </location>
</feature>
<dbReference type="SUPFAM" id="SSF48452">
    <property type="entry name" value="TPR-like"/>
    <property type="match status" value="1"/>
</dbReference>
<feature type="repeat" description="PPR" evidence="2">
    <location>
        <begin position="640"/>
        <end position="674"/>
    </location>
</feature>
<evidence type="ECO:0000256" key="3">
    <source>
        <dbReference type="SAM" id="MobiDB-lite"/>
    </source>
</evidence>
<accession>A0A7I8LA43</accession>
<feature type="repeat" description="PPR" evidence="2">
    <location>
        <begin position="302"/>
        <end position="336"/>
    </location>
</feature>
<evidence type="ECO:0000256" key="2">
    <source>
        <dbReference type="PROSITE-ProRule" id="PRU00708"/>
    </source>
</evidence>
<feature type="repeat" description="PPR" evidence="2">
    <location>
        <begin position="98"/>
        <end position="132"/>
    </location>
</feature>
<keyword evidence="5" id="KW-1185">Reference proteome</keyword>
<dbReference type="InterPro" id="IPR046848">
    <property type="entry name" value="E_motif"/>
</dbReference>
<dbReference type="PANTHER" id="PTHR47926:SF427">
    <property type="entry name" value="TETRATRICOPEPTIDE-LIKE HELICAL DOMAIN SUPERFAMILY"/>
    <property type="match status" value="1"/>
</dbReference>
<evidence type="ECO:0000256" key="1">
    <source>
        <dbReference type="ARBA" id="ARBA00022737"/>
    </source>
</evidence>
<feature type="repeat" description="PPR" evidence="2">
    <location>
        <begin position="199"/>
        <end position="233"/>
    </location>
</feature>
<name>A0A7I8LA43_SPIIN</name>
<sequence>MRTSCAAAQVISSRPPPPRPTPPPPPPPPPPAEVALRAAVLGAQTLSHARKAHAQATVGGLLRRSLPICAALILTYSDFHEPASARRLFEQSPLQKQSAFLWNSLVRSLTKADFYGEAFGVYNRMAREGLRPDDRTFPFILTACAGGAAVWKGMEVHGSALKSGFAGDVFVGNTLLAFYGACFLPWDALQIFNGMRERDVVSWNSLISLFCNNGCSLEAVRFFGELTRTELAVNSVTVVSVLSACSALENDALATGKGIHGRIIKLGLDSQVTVGNVTVDMYGKCGDLESSIRAFSSIAEKNVVSWNTIIGGLVHGGLLRDALVFFRSMAANGTTQLNSITISSFLPGLAELGFHKLGREVHGHSTRHGWHCDLFVANSLLDMYAKWGRPREAASVFHAMECRNVVSWNAMIANLAQNKCELEAIALVREMQMKSESPNSVTLTNVLPACARMAASKPGKEIHGRSIRAGLCSDIFISNALIDMYAKSGCLGFARTLFEISERDEVSYNALIVGYSRSLHCLEALDLFVEMGLVGLNYDAISLMGALSACGNLPTVKRGKEIHGFAVRRHLHCHLFVANSLLDLYTKRGHLDAARRVFDRIEDKDVASWNAMILGYGMQGEHEVAIDLFDRMEEENVEYDSVSYVAVLSACSHCKLVERGKMYFNEMLSHNIERTEMHYACMVDLLGRAGFMDEAADFIKALPFQPGSDVWGALLGASRVHGNLELGRWAAEHLFELKPGHSGYYTLLSNMYAEAGRWDEAIGIRERMKSRGVRKNPGCSWVDTGSRTHAFLVGERLDELGGGADLYRFEFG</sequence>
<keyword evidence="1" id="KW-0677">Repeat</keyword>
<dbReference type="Pfam" id="PF13041">
    <property type="entry name" value="PPR_2"/>
    <property type="match status" value="3"/>
</dbReference>
<feature type="repeat" description="PPR" evidence="2">
    <location>
        <begin position="605"/>
        <end position="639"/>
    </location>
</feature>
<dbReference type="FunFam" id="1.25.40.10:FF:000073">
    <property type="entry name" value="Pentatricopeptide repeat-containing protein chloroplastic"/>
    <property type="match status" value="1"/>
</dbReference>
<gene>
    <name evidence="4" type="ORF">SI8410_12016803</name>
</gene>
<feature type="repeat" description="PPR" evidence="2">
    <location>
        <begin position="373"/>
        <end position="407"/>
    </location>
</feature>
<dbReference type="Pfam" id="PF01535">
    <property type="entry name" value="PPR"/>
    <property type="match status" value="4"/>
</dbReference>
<dbReference type="Pfam" id="PF20431">
    <property type="entry name" value="E_motif"/>
    <property type="match status" value="1"/>
</dbReference>
<dbReference type="PROSITE" id="PS51375">
    <property type="entry name" value="PPR"/>
    <property type="match status" value="8"/>
</dbReference>
<protein>
    <submittedName>
        <fullName evidence="4">Uncharacterized protein</fullName>
    </submittedName>
</protein>
<feature type="repeat" description="PPR" evidence="2">
    <location>
        <begin position="504"/>
        <end position="538"/>
    </location>
</feature>
<dbReference type="EMBL" id="LR746275">
    <property type="protein sequence ID" value="CAA7406125.1"/>
    <property type="molecule type" value="Genomic_DNA"/>
</dbReference>
<dbReference type="SUPFAM" id="SSF101447">
    <property type="entry name" value="Formin homology 2 domain (FH2 domain)"/>
    <property type="match status" value="1"/>
</dbReference>
<dbReference type="FunFam" id="1.25.40.10:FF:000344">
    <property type="entry name" value="Pentatricopeptide repeat-containing protein"/>
    <property type="match status" value="1"/>
</dbReference>
<evidence type="ECO:0000313" key="5">
    <source>
        <dbReference type="Proteomes" id="UP000663760"/>
    </source>
</evidence>
<organism evidence="4 5">
    <name type="scientific">Spirodela intermedia</name>
    <name type="common">Intermediate duckweed</name>
    <dbReference type="NCBI Taxonomy" id="51605"/>
    <lineage>
        <taxon>Eukaryota</taxon>
        <taxon>Viridiplantae</taxon>
        <taxon>Streptophyta</taxon>
        <taxon>Embryophyta</taxon>
        <taxon>Tracheophyta</taxon>
        <taxon>Spermatophyta</taxon>
        <taxon>Magnoliopsida</taxon>
        <taxon>Liliopsida</taxon>
        <taxon>Araceae</taxon>
        <taxon>Lemnoideae</taxon>
        <taxon>Spirodela</taxon>
    </lineage>
</organism>
<dbReference type="InterPro" id="IPR046960">
    <property type="entry name" value="PPR_At4g14850-like_plant"/>
</dbReference>
<dbReference type="GO" id="GO:0003729">
    <property type="term" value="F:mRNA binding"/>
    <property type="evidence" value="ECO:0007669"/>
    <property type="project" value="UniProtKB-ARBA"/>
</dbReference>
<reference evidence="4" key="1">
    <citation type="submission" date="2020-02" db="EMBL/GenBank/DDBJ databases">
        <authorList>
            <person name="Scholz U."/>
            <person name="Mascher M."/>
            <person name="Fiebig A."/>
        </authorList>
    </citation>
    <scope>NUCLEOTIDE SEQUENCE</scope>
</reference>
<evidence type="ECO:0000313" key="4">
    <source>
        <dbReference type="EMBL" id="CAA7406125.1"/>
    </source>
</evidence>